<dbReference type="Gramene" id="Pp3c11_25490V3.1">
    <property type="protein sequence ID" value="PAC:32956902.CDS.1"/>
    <property type="gene ID" value="Pp3c11_25490"/>
</dbReference>
<dbReference type="InParanoid" id="A0A2K1JW81"/>
<dbReference type="EnsemblPlants" id="Pp3c11_25490V3.1">
    <property type="protein sequence ID" value="PAC:32956902.CDS.1"/>
    <property type="gene ID" value="Pp3c11_25490"/>
</dbReference>
<proteinExistence type="predicted"/>
<gene>
    <name evidence="1" type="ORF">PHYPA_015563</name>
</gene>
<organism evidence="1">
    <name type="scientific">Physcomitrium patens</name>
    <name type="common">Spreading-leaved earth moss</name>
    <name type="synonym">Physcomitrella patens</name>
    <dbReference type="NCBI Taxonomy" id="3218"/>
    <lineage>
        <taxon>Eukaryota</taxon>
        <taxon>Viridiplantae</taxon>
        <taxon>Streptophyta</taxon>
        <taxon>Embryophyta</taxon>
        <taxon>Bryophyta</taxon>
        <taxon>Bryophytina</taxon>
        <taxon>Bryopsida</taxon>
        <taxon>Funariidae</taxon>
        <taxon>Funariales</taxon>
        <taxon>Funariaceae</taxon>
        <taxon>Physcomitrium</taxon>
    </lineage>
</organism>
<keyword evidence="3" id="KW-1185">Reference proteome</keyword>
<accession>A0A2K1JW81</accession>
<sequence>MLSSITMAGLERFLILNGAHSFYFPCFLRLSFLFNCRTRLPDIQPSHRSYLANPENDFIAAHLHVLPLQASDIYSYKLSAINSQSCWL</sequence>
<evidence type="ECO:0000313" key="3">
    <source>
        <dbReference type="Proteomes" id="UP000006727"/>
    </source>
</evidence>
<evidence type="ECO:0000313" key="1">
    <source>
        <dbReference type="EMBL" id="PNR45792.1"/>
    </source>
</evidence>
<dbReference type="EMBL" id="ABEU02000011">
    <property type="protein sequence ID" value="PNR45792.1"/>
    <property type="molecule type" value="Genomic_DNA"/>
</dbReference>
<dbReference type="Proteomes" id="UP000006727">
    <property type="component" value="Chromosome 11"/>
</dbReference>
<evidence type="ECO:0000313" key="2">
    <source>
        <dbReference type="EnsemblPlants" id="PAC:32956902.CDS.1"/>
    </source>
</evidence>
<protein>
    <submittedName>
        <fullName evidence="1 2">Uncharacterized protein</fullName>
    </submittedName>
</protein>
<reference evidence="1 3" key="2">
    <citation type="journal article" date="2018" name="Plant J.">
        <title>The Physcomitrella patens chromosome-scale assembly reveals moss genome structure and evolution.</title>
        <authorList>
            <person name="Lang D."/>
            <person name="Ullrich K.K."/>
            <person name="Murat F."/>
            <person name="Fuchs J."/>
            <person name="Jenkins J."/>
            <person name="Haas F.B."/>
            <person name="Piednoel M."/>
            <person name="Gundlach H."/>
            <person name="Van Bel M."/>
            <person name="Meyberg R."/>
            <person name="Vives C."/>
            <person name="Morata J."/>
            <person name="Symeonidi A."/>
            <person name="Hiss M."/>
            <person name="Muchero W."/>
            <person name="Kamisugi Y."/>
            <person name="Saleh O."/>
            <person name="Blanc G."/>
            <person name="Decker E.L."/>
            <person name="van Gessel N."/>
            <person name="Grimwood J."/>
            <person name="Hayes R.D."/>
            <person name="Graham S.W."/>
            <person name="Gunter L.E."/>
            <person name="McDaniel S.F."/>
            <person name="Hoernstein S.N.W."/>
            <person name="Larsson A."/>
            <person name="Li F.W."/>
            <person name="Perroud P.F."/>
            <person name="Phillips J."/>
            <person name="Ranjan P."/>
            <person name="Rokshar D.S."/>
            <person name="Rothfels C.J."/>
            <person name="Schneider L."/>
            <person name="Shu S."/>
            <person name="Stevenson D.W."/>
            <person name="Thummler F."/>
            <person name="Tillich M."/>
            <person name="Villarreal Aguilar J.C."/>
            <person name="Widiez T."/>
            <person name="Wong G.K."/>
            <person name="Wymore A."/>
            <person name="Zhang Y."/>
            <person name="Zimmer A.D."/>
            <person name="Quatrano R.S."/>
            <person name="Mayer K.F.X."/>
            <person name="Goodstein D."/>
            <person name="Casacuberta J.M."/>
            <person name="Vandepoele K."/>
            <person name="Reski R."/>
            <person name="Cuming A.C."/>
            <person name="Tuskan G.A."/>
            <person name="Maumus F."/>
            <person name="Salse J."/>
            <person name="Schmutz J."/>
            <person name="Rensing S.A."/>
        </authorList>
    </citation>
    <scope>NUCLEOTIDE SEQUENCE [LARGE SCALE GENOMIC DNA]</scope>
    <source>
        <strain evidence="2 3">cv. Gransden 2004</strain>
    </source>
</reference>
<name>A0A2K1JW81_PHYPA</name>
<reference evidence="2" key="3">
    <citation type="submission" date="2020-12" db="UniProtKB">
        <authorList>
            <consortium name="EnsemblPlants"/>
        </authorList>
    </citation>
    <scope>IDENTIFICATION</scope>
</reference>
<reference evidence="1 3" key="1">
    <citation type="journal article" date="2008" name="Science">
        <title>The Physcomitrella genome reveals evolutionary insights into the conquest of land by plants.</title>
        <authorList>
            <person name="Rensing S."/>
            <person name="Lang D."/>
            <person name="Zimmer A."/>
            <person name="Terry A."/>
            <person name="Salamov A."/>
            <person name="Shapiro H."/>
            <person name="Nishiyama T."/>
            <person name="Perroud P.-F."/>
            <person name="Lindquist E."/>
            <person name="Kamisugi Y."/>
            <person name="Tanahashi T."/>
            <person name="Sakakibara K."/>
            <person name="Fujita T."/>
            <person name="Oishi K."/>
            <person name="Shin-I T."/>
            <person name="Kuroki Y."/>
            <person name="Toyoda A."/>
            <person name="Suzuki Y."/>
            <person name="Hashimoto A."/>
            <person name="Yamaguchi K."/>
            <person name="Sugano A."/>
            <person name="Kohara Y."/>
            <person name="Fujiyama A."/>
            <person name="Anterola A."/>
            <person name="Aoki S."/>
            <person name="Ashton N."/>
            <person name="Barbazuk W.B."/>
            <person name="Barker E."/>
            <person name="Bennetzen J."/>
            <person name="Bezanilla M."/>
            <person name="Blankenship R."/>
            <person name="Cho S.H."/>
            <person name="Dutcher S."/>
            <person name="Estelle M."/>
            <person name="Fawcett J.A."/>
            <person name="Gundlach H."/>
            <person name="Hanada K."/>
            <person name="Heyl A."/>
            <person name="Hicks K.A."/>
            <person name="Hugh J."/>
            <person name="Lohr M."/>
            <person name="Mayer K."/>
            <person name="Melkozernov A."/>
            <person name="Murata T."/>
            <person name="Nelson D."/>
            <person name="Pils B."/>
            <person name="Prigge M."/>
            <person name="Reiss B."/>
            <person name="Renner T."/>
            <person name="Rombauts S."/>
            <person name="Rushton P."/>
            <person name="Sanderfoot A."/>
            <person name="Schween G."/>
            <person name="Shiu S.-H."/>
            <person name="Stueber K."/>
            <person name="Theodoulou F.L."/>
            <person name="Tu H."/>
            <person name="Van de Peer Y."/>
            <person name="Verrier P.J."/>
            <person name="Waters E."/>
            <person name="Wood A."/>
            <person name="Yang L."/>
            <person name="Cove D."/>
            <person name="Cuming A."/>
            <person name="Hasebe M."/>
            <person name="Lucas S."/>
            <person name="Mishler D.B."/>
            <person name="Reski R."/>
            <person name="Grigoriev I."/>
            <person name="Quatrano R.S."/>
            <person name="Boore J.L."/>
        </authorList>
    </citation>
    <scope>NUCLEOTIDE SEQUENCE [LARGE SCALE GENOMIC DNA]</scope>
    <source>
        <strain evidence="2 3">cv. Gransden 2004</strain>
    </source>
</reference>
<dbReference type="AlphaFoldDB" id="A0A2K1JW81"/>